<organism evidence="1 2">
    <name type="scientific">Ruminococcus albus 8</name>
    <dbReference type="NCBI Taxonomy" id="246199"/>
    <lineage>
        <taxon>Bacteria</taxon>
        <taxon>Bacillati</taxon>
        <taxon>Bacillota</taxon>
        <taxon>Clostridia</taxon>
        <taxon>Eubacteriales</taxon>
        <taxon>Oscillospiraceae</taxon>
        <taxon>Ruminococcus</taxon>
    </lineage>
</organism>
<dbReference type="Proteomes" id="UP000004259">
    <property type="component" value="Unassembled WGS sequence"/>
</dbReference>
<evidence type="ECO:0000313" key="2">
    <source>
        <dbReference type="Proteomes" id="UP000004259"/>
    </source>
</evidence>
<protein>
    <submittedName>
        <fullName evidence="1">Uncharacterized protein</fullName>
    </submittedName>
</protein>
<comment type="caution">
    <text evidence="1">The sequence shown here is derived from an EMBL/GenBank/DDBJ whole genome shotgun (WGS) entry which is preliminary data.</text>
</comment>
<keyword evidence="2" id="KW-1185">Reference proteome</keyword>
<name>E9S811_RUMAL</name>
<dbReference type="EMBL" id="ADKM02000018">
    <property type="protein sequence ID" value="EGC04573.1"/>
    <property type="molecule type" value="Genomic_DNA"/>
</dbReference>
<accession>E9S811</accession>
<proteinExistence type="predicted"/>
<dbReference type="AlphaFoldDB" id="E9S811"/>
<evidence type="ECO:0000313" key="1">
    <source>
        <dbReference type="EMBL" id="EGC04573.1"/>
    </source>
</evidence>
<gene>
    <name evidence="1" type="ORF">CUS_7387</name>
</gene>
<sequence>MTGAELKKSFGSAVRRSGAKNDAKQFFISVSWTDRVSLPTSLFVNEKSCLNKAAARCRRTLSEHRDDGHITREHPTGKVTGFEYSYTQDGTPYHGAAAAIKLCGRIYVVEYRTSSFDRMFCSMAFNMVITSLRPIRGDKR</sequence>
<reference evidence="1 2" key="1">
    <citation type="submission" date="2011-02" db="EMBL/GenBank/DDBJ databases">
        <authorList>
            <person name="Nelson K.E."/>
            <person name="Sutton G."/>
            <person name="Torralba M."/>
            <person name="Durkin S."/>
            <person name="Harkins D."/>
            <person name="Montgomery R."/>
            <person name="Ziemer C."/>
            <person name="Klaassens E."/>
            <person name="Ocuiv P."/>
            <person name="Morrison M."/>
        </authorList>
    </citation>
    <scope>NUCLEOTIDE SEQUENCE [LARGE SCALE GENOMIC DNA]</scope>
    <source>
        <strain evidence="1 2">8</strain>
    </source>
</reference>